<organism evidence="13">
    <name type="scientific">Menopon gallinae</name>
    <name type="common">poultry shaft louse</name>
    <dbReference type="NCBI Taxonomy" id="328185"/>
    <lineage>
        <taxon>Eukaryota</taxon>
        <taxon>Metazoa</taxon>
        <taxon>Ecdysozoa</taxon>
        <taxon>Arthropoda</taxon>
        <taxon>Hexapoda</taxon>
        <taxon>Insecta</taxon>
        <taxon>Pterygota</taxon>
        <taxon>Neoptera</taxon>
        <taxon>Paraneoptera</taxon>
        <taxon>Psocodea</taxon>
        <taxon>Troctomorpha</taxon>
        <taxon>Phthiraptera</taxon>
        <taxon>Amblycera</taxon>
        <taxon>Menoponidae</taxon>
        <taxon>Menopon</taxon>
    </lineage>
</organism>
<comment type="subcellular location">
    <subcellularLocation>
        <location evidence="11">Mitochondrion inner membrane</location>
    </subcellularLocation>
</comment>
<dbReference type="InterPro" id="IPR050464">
    <property type="entry name" value="Zeta_carotene_desat/Oxidored"/>
</dbReference>
<keyword evidence="9 11" id="KW-0627">Porphyrin biosynthesis</keyword>
<keyword evidence="5 11" id="KW-0285">Flavoprotein</keyword>
<dbReference type="EMBL" id="JARGDH010000001">
    <property type="protein sequence ID" value="KAL0281589.1"/>
    <property type="molecule type" value="Genomic_DNA"/>
</dbReference>
<evidence type="ECO:0000256" key="6">
    <source>
        <dbReference type="ARBA" id="ARBA00022827"/>
    </source>
</evidence>
<evidence type="ECO:0000256" key="7">
    <source>
        <dbReference type="ARBA" id="ARBA00023002"/>
    </source>
</evidence>
<dbReference type="GO" id="GO:0004729">
    <property type="term" value="F:oxygen-dependent protoporphyrinogen oxidase activity"/>
    <property type="evidence" value="ECO:0007669"/>
    <property type="project" value="UniProtKB-UniRule"/>
</dbReference>
<evidence type="ECO:0000256" key="5">
    <source>
        <dbReference type="ARBA" id="ARBA00022630"/>
    </source>
</evidence>
<dbReference type="InterPro" id="IPR036188">
    <property type="entry name" value="FAD/NAD-bd_sf"/>
</dbReference>
<dbReference type="PANTHER" id="PTHR42923">
    <property type="entry name" value="PROTOPORPHYRINOGEN OXIDASE"/>
    <property type="match status" value="1"/>
</dbReference>
<keyword evidence="7 11" id="KW-0560">Oxidoreductase</keyword>
<keyword evidence="6 11" id="KW-0274">FAD</keyword>
<keyword evidence="8 11" id="KW-0350">Heme biosynthesis</keyword>
<dbReference type="SUPFAM" id="SSF51905">
    <property type="entry name" value="FAD/NAD(P)-binding domain"/>
    <property type="match status" value="1"/>
</dbReference>
<dbReference type="PANTHER" id="PTHR42923:SF3">
    <property type="entry name" value="PROTOPORPHYRINOGEN OXIDASE"/>
    <property type="match status" value="1"/>
</dbReference>
<dbReference type="InterPro" id="IPR004572">
    <property type="entry name" value="Protoporphyrinogen_oxidase"/>
</dbReference>
<evidence type="ECO:0000256" key="10">
    <source>
        <dbReference type="ARBA" id="ARBA00047554"/>
    </source>
</evidence>
<evidence type="ECO:0000259" key="12">
    <source>
        <dbReference type="Pfam" id="PF01593"/>
    </source>
</evidence>
<dbReference type="Gene3D" id="3.50.50.60">
    <property type="entry name" value="FAD/NAD(P)-binding domain"/>
    <property type="match status" value="1"/>
</dbReference>
<evidence type="ECO:0000313" key="13">
    <source>
        <dbReference type="EMBL" id="KAL0281589.1"/>
    </source>
</evidence>
<name>A0AAW2IHE2_9NEOP</name>
<dbReference type="InterPro" id="IPR002937">
    <property type="entry name" value="Amino_oxidase"/>
</dbReference>
<proteinExistence type="inferred from homology"/>
<evidence type="ECO:0000256" key="11">
    <source>
        <dbReference type="RuleBase" id="RU367069"/>
    </source>
</evidence>
<dbReference type="SUPFAM" id="SSF54373">
    <property type="entry name" value="FAD-linked reductases, C-terminal domain"/>
    <property type="match status" value="1"/>
</dbReference>
<evidence type="ECO:0000256" key="3">
    <source>
        <dbReference type="ARBA" id="ARBA00010551"/>
    </source>
</evidence>
<dbReference type="GO" id="GO:0005743">
    <property type="term" value="C:mitochondrial inner membrane"/>
    <property type="evidence" value="ECO:0007669"/>
    <property type="project" value="UniProtKB-SubCell"/>
</dbReference>
<evidence type="ECO:0000256" key="8">
    <source>
        <dbReference type="ARBA" id="ARBA00023133"/>
    </source>
</evidence>
<evidence type="ECO:0000256" key="2">
    <source>
        <dbReference type="ARBA" id="ARBA00005073"/>
    </source>
</evidence>
<dbReference type="EC" id="1.3.3.4" evidence="4 11"/>
<sequence>MSKVILGGGISGLSAAYYLSKKPSNGIVLYEASERLGGWIRTRESTSGAFFEQGARTLRWSSATADATYEMIHDIGLSSSLKPAWKAVRDRYFYIDNELRKMPNSWTALFRKSTLFDEPLLFPVLRDIFGVRKTVHDESVYDFILRRFGRKYADVLSAVICGVYAGNAGEISIKSFMRPVFEKEQKYGSVCLGMLLDQFATNKNTDRKPKTNRKLSGVWFFDKGMESLPLALADYLKTKETIEIHLNKFCRRIDFKDGKVLLDIDGDTVFAEHLYSSLPSNHLSNLLSNEHTFLKEELSKIPFVSIAVVNLEYEGEVLPMQAFGLLVPPNQNMPILGVIFDSCIYPQGDKTVLTVMIGGRWFKKYLGPKPDRDFILKMATDHVERILNVQTKPINHVVSILQDCIPQYIVGHNDTVERIKSYISQKKLPLTLIGNSYTGVGIPDSILSAKMGVELQSRI</sequence>
<comment type="similarity">
    <text evidence="3 11">Belongs to the protoporphyrinogen/coproporphyrinogen oxidase family. Protoporphyrinogen oxidase subfamily.</text>
</comment>
<dbReference type="AlphaFoldDB" id="A0AAW2IHE2"/>
<accession>A0AAW2IHE2</accession>
<feature type="domain" description="Amine oxidase" evidence="12">
    <location>
        <begin position="10"/>
        <end position="450"/>
    </location>
</feature>
<protein>
    <recommendedName>
        <fullName evidence="4 11">Protoporphyrinogen oxidase</fullName>
        <ecNumber evidence="4 11">1.3.3.4</ecNumber>
    </recommendedName>
</protein>
<comment type="pathway">
    <text evidence="2 11">Porphyrin-containing compound metabolism; protoporphyrin-IX biosynthesis; protoporphyrin-IX from protoporphyrinogen-IX: step 1/1.</text>
</comment>
<dbReference type="Pfam" id="PF01593">
    <property type="entry name" value="Amino_oxidase"/>
    <property type="match status" value="1"/>
</dbReference>
<gene>
    <name evidence="13" type="ORF">PYX00_002527</name>
</gene>
<evidence type="ECO:0000256" key="9">
    <source>
        <dbReference type="ARBA" id="ARBA00023244"/>
    </source>
</evidence>
<comment type="cofactor">
    <cofactor evidence="11">
        <name>FAD</name>
        <dbReference type="ChEBI" id="CHEBI:57692"/>
    </cofactor>
    <text evidence="11">Binds 1 FAD per subunit.</text>
</comment>
<evidence type="ECO:0000256" key="1">
    <source>
        <dbReference type="ARBA" id="ARBA00002600"/>
    </source>
</evidence>
<dbReference type="GO" id="GO:0006782">
    <property type="term" value="P:protoporphyrinogen IX biosynthetic process"/>
    <property type="evidence" value="ECO:0007669"/>
    <property type="project" value="UniProtKB-UniRule"/>
</dbReference>
<reference evidence="13" key="1">
    <citation type="journal article" date="2024" name="Gigascience">
        <title>Chromosome-level genome of the poultry shaft louse Menopon gallinae provides insight into the host-switching and adaptive evolution of parasitic lice.</title>
        <authorList>
            <person name="Xu Y."/>
            <person name="Ma L."/>
            <person name="Liu S."/>
            <person name="Liang Y."/>
            <person name="Liu Q."/>
            <person name="He Z."/>
            <person name="Tian L."/>
            <person name="Duan Y."/>
            <person name="Cai W."/>
            <person name="Li H."/>
            <person name="Song F."/>
        </authorList>
    </citation>
    <scope>NUCLEOTIDE SEQUENCE</scope>
    <source>
        <strain evidence="13">Cailab_2023a</strain>
    </source>
</reference>
<comment type="function">
    <text evidence="1 11">Catalyzes the 6-electron oxidation of protoporphyrinogen-IX to form protoporphyrin-IX.</text>
</comment>
<dbReference type="NCBIfam" id="TIGR00562">
    <property type="entry name" value="proto_IX_ox"/>
    <property type="match status" value="1"/>
</dbReference>
<evidence type="ECO:0000256" key="4">
    <source>
        <dbReference type="ARBA" id="ARBA00012867"/>
    </source>
</evidence>
<comment type="caution">
    <text evidence="13">The sequence shown here is derived from an EMBL/GenBank/DDBJ whole genome shotgun (WGS) entry which is preliminary data.</text>
</comment>
<comment type="catalytic activity">
    <reaction evidence="10 11">
        <text>protoporphyrinogen IX + 3 O2 = protoporphyrin IX + 3 H2O2</text>
        <dbReference type="Rhea" id="RHEA:25576"/>
        <dbReference type="ChEBI" id="CHEBI:15379"/>
        <dbReference type="ChEBI" id="CHEBI:16240"/>
        <dbReference type="ChEBI" id="CHEBI:57306"/>
        <dbReference type="ChEBI" id="CHEBI:57307"/>
        <dbReference type="EC" id="1.3.3.4"/>
    </reaction>
</comment>